<evidence type="ECO:0000313" key="2">
    <source>
        <dbReference type="EMBL" id="GBM44768.1"/>
    </source>
</evidence>
<organism evidence="2 3">
    <name type="scientific">Araneus ventricosus</name>
    <name type="common">Orbweaver spider</name>
    <name type="synonym">Epeira ventricosa</name>
    <dbReference type="NCBI Taxonomy" id="182803"/>
    <lineage>
        <taxon>Eukaryota</taxon>
        <taxon>Metazoa</taxon>
        <taxon>Ecdysozoa</taxon>
        <taxon>Arthropoda</taxon>
        <taxon>Chelicerata</taxon>
        <taxon>Arachnida</taxon>
        <taxon>Araneae</taxon>
        <taxon>Araneomorphae</taxon>
        <taxon>Entelegynae</taxon>
        <taxon>Araneoidea</taxon>
        <taxon>Araneidae</taxon>
        <taxon>Araneus</taxon>
    </lineage>
</organism>
<proteinExistence type="predicted"/>
<dbReference type="EMBL" id="BGPR01001076">
    <property type="protein sequence ID" value="GBM44768.1"/>
    <property type="molecule type" value="Genomic_DNA"/>
</dbReference>
<feature type="compositionally biased region" description="Polar residues" evidence="1">
    <location>
        <begin position="9"/>
        <end position="27"/>
    </location>
</feature>
<evidence type="ECO:0000313" key="3">
    <source>
        <dbReference type="Proteomes" id="UP000499080"/>
    </source>
</evidence>
<feature type="compositionally biased region" description="Polar residues" evidence="1">
    <location>
        <begin position="43"/>
        <end position="54"/>
    </location>
</feature>
<protein>
    <submittedName>
        <fullName evidence="2">Uncharacterized protein</fullName>
    </submittedName>
</protein>
<dbReference type="Proteomes" id="UP000499080">
    <property type="component" value="Unassembled WGS sequence"/>
</dbReference>
<evidence type="ECO:0000256" key="1">
    <source>
        <dbReference type="SAM" id="MobiDB-lite"/>
    </source>
</evidence>
<reference evidence="2 3" key="1">
    <citation type="journal article" date="2019" name="Sci. Rep.">
        <title>Orb-weaving spider Araneus ventricosus genome elucidates the spidroin gene catalogue.</title>
        <authorList>
            <person name="Kono N."/>
            <person name="Nakamura H."/>
            <person name="Ohtoshi R."/>
            <person name="Moran D.A.P."/>
            <person name="Shinohara A."/>
            <person name="Yoshida Y."/>
            <person name="Fujiwara M."/>
            <person name="Mori M."/>
            <person name="Tomita M."/>
            <person name="Arakawa K."/>
        </authorList>
    </citation>
    <scope>NUCLEOTIDE SEQUENCE [LARGE SCALE GENOMIC DNA]</scope>
</reference>
<dbReference type="AlphaFoldDB" id="A0A4Y2FWJ2"/>
<comment type="caution">
    <text evidence="2">The sequence shown here is derived from an EMBL/GenBank/DDBJ whole genome shotgun (WGS) entry which is preliminary data.</text>
</comment>
<feature type="region of interest" description="Disordered" evidence="1">
    <location>
        <begin position="1"/>
        <end position="54"/>
    </location>
</feature>
<accession>A0A4Y2FWJ2</accession>
<sequence>MWYMRSRSQRISSKRNLPWKRSQSNIQHPGASSKRSFRPSPPNSGRMNGTTVTLEGTNIILPKNKIPQLRGKDQKSCLQREIAHSQRTLREFVSERLIAVVAASYLL</sequence>
<keyword evidence="3" id="KW-1185">Reference proteome</keyword>
<name>A0A4Y2FWJ2_ARAVE</name>
<gene>
    <name evidence="2" type="ORF">AVEN_164925_1</name>
</gene>